<reference evidence="1" key="1">
    <citation type="journal article" date="2019" name="MBio">
        <title>Virus Genomes from Deep Sea Sediments Expand the Ocean Megavirome and Support Independent Origins of Viral Gigantism.</title>
        <authorList>
            <person name="Backstrom D."/>
            <person name="Yutin N."/>
            <person name="Jorgensen S.L."/>
            <person name="Dharamshi J."/>
            <person name="Homa F."/>
            <person name="Zaremba-Niedwiedzka K."/>
            <person name="Spang A."/>
            <person name="Wolf Y.I."/>
            <person name="Koonin E.V."/>
            <person name="Ettema T.J."/>
        </authorList>
    </citation>
    <scope>NUCLEOTIDE SEQUENCE</scope>
</reference>
<protein>
    <submittedName>
        <fullName evidence="1">Uncharacterized protein</fullName>
    </submittedName>
</protein>
<proteinExistence type="predicted"/>
<evidence type="ECO:0000313" key="1">
    <source>
        <dbReference type="EMBL" id="QBK86578.1"/>
    </source>
</evidence>
<name>A0A481YTN8_9VIRU</name>
<gene>
    <name evidence="1" type="ORF">LCMAC102_03730</name>
</gene>
<accession>A0A481YTN8</accession>
<organism evidence="1">
    <name type="scientific">Marseillevirus LCMAC102</name>
    <dbReference type="NCBI Taxonomy" id="2506603"/>
    <lineage>
        <taxon>Viruses</taxon>
        <taxon>Varidnaviria</taxon>
        <taxon>Bamfordvirae</taxon>
        <taxon>Nucleocytoviricota</taxon>
        <taxon>Megaviricetes</taxon>
        <taxon>Pimascovirales</taxon>
        <taxon>Pimascovirales incertae sedis</taxon>
        <taxon>Marseilleviridae</taxon>
    </lineage>
</organism>
<dbReference type="EMBL" id="MK500334">
    <property type="protein sequence ID" value="QBK86578.1"/>
    <property type="molecule type" value="Genomic_DNA"/>
</dbReference>
<sequence>MVPLVRQWAIGGGGDVQAWRVVRKHRRLAPARAIGEANQPS</sequence>